<dbReference type="RefSeq" id="WP_013494652.1">
    <property type="nucleotide sequence ID" value="NC_014831.1"/>
</dbReference>
<reference evidence="5 6" key="1">
    <citation type="journal article" date="2010" name="Stand. Genomic Sci.">
        <title>Complete genome sequence of Thermaerobacter marianensis type strain (7p75a).</title>
        <authorList>
            <person name="Han C."/>
            <person name="Gu W."/>
            <person name="Zhang X."/>
            <person name="Lapidus A."/>
            <person name="Nolan M."/>
            <person name="Copeland A."/>
            <person name="Lucas S."/>
            <person name="Del Rio T.G."/>
            <person name="Tice H."/>
            <person name="Cheng J.F."/>
            <person name="Tapia R."/>
            <person name="Goodwin L."/>
            <person name="Pitluck S."/>
            <person name="Pagani I."/>
            <person name="Ivanova N."/>
            <person name="Mavromatis K."/>
            <person name="Mikhailova N."/>
            <person name="Pati A."/>
            <person name="Chen A."/>
            <person name="Palaniappan K."/>
            <person name="Land M."/>
            <person name="Hauser L."/>
            <person name="Chang Y.J."/>
            <person name="Jeffries C.D."/>
            <person name="Schneider S."/>
            <person name="Rohde M."/>
            <person name="Goker M."/>
            <person name="Pukall R."/>
            <person name="Woyke T."/>
            <person name="Bristow J."/>
            <person name="Eisen J.A."/>
            <person name="Markowitz V."/>
            <person name="Hugenholtz P."/>
            <person name="Kyrpides N.C."/>
            <person name="Klenk H.P."/>
            <person name="Detter J.C."/>
        </authorList>
    </citation>
    <scope>NUCLEOTIDE SEQUENCE [LARGE SCALE GENOMIC DNA]</scope>
    <source>
        <strain evidence="6">ATCC 700841 / DSM 12885 / JCM 10246 / 7p75a</strain>
    </source>
</reference>
<evidence type="ECO:0000256" key="2">
    <source>
        <dbReference type="SAM" id="MobiDB-lite"/>
    </source>
</evidence>
<keyword evidence="1 5" id="KW-0808">Transferase</keyword>
<accession>E6SM17</accession>
<dbReference type="Pfam" id="PF00793">
    <property type="entry name" value="DAHP_synth_1"/>
    <property type="match status" value="1"/>
</dbReference>
<dbReference type="EC" id="2.5.1.54" evidence="5"/>
<name>E6SM17_THEM7</name>
<sequence>MIVIMHPHATPDDIDQVQERLRQAGLRPFVARGDERVVIHGHGDPRSLDGQQVETLRGVERVVTVSRPYKLASREFRPEPTVVSAGGVPFGGPAIPIIAGPCSVESEAGLLEIAGFLRQAGAAALRGGAFKPRTSPYSFQGLGEEGLRLLALARERTGLPVVTEVMAPEQVELVAEYADVLQIGARNMQNFPLLQAVGRTRKPVLLKRGFMATIEEWLLAAEYVLAAGNPHVILCERGIRTFETATRNTLDLNAVAVAKTLTHLPVIVDPSHGTGHREYVIPLARAAIAAGADGLIVEVHPRPDRALSDGTQSLDFAQFEQMVREVEAVARAVGRHLYRHGDERGRGEAAGAGAADGVAPQASPSGDAPRAREERAGTGGRARPAAVTAPAPPPAAAGRRAAAGGGQ</sequence>
<dbReference type="InterPro" id="IPR006268">
    <property type="entry name" value="DAHP_syn_2"/>
</dbReference>
<gene>
    <name evidence="5" type="ordered locus">Tmar_0222</name>
</gene>
<dbReference type="eggNOG" id="COG2876">
    <property type="taxonomic scope" value="Bacteria"/>
</dbReference>
<feature type="compositionally biased region" description="Low complexity" evidence="2">
    <location>
        <begin position="396"/>
        <end position="407"/>
    </location>
</feature>
<dbReference type="GO" id="GO:0009073">
    <property type="term" value="P:aromatic amino acid family biosynthetic process"/>
    <property type="evidence" value="ECO:0007669"/>
    <property type="project" value="InterPro"/>
</dbReference>
<reference evidence="6" key="2">
    <citation type="journal article" date="2010" name="Stand. Genomic Sci.">
        <title>Complete genome sequence of Thermaerobacter marianensis type strain (7p75aT).</title>
        <authorList>
            <person name="Han C."/>
            <person name="Gu W."/>
            <person name="Zhang X."/>
            <person name="Lapidus A."/>
            <person name="Nolan M."/>
            <person name="Copeland A."/>
            <person name="Lucas S."/>
            <person name="Glavina Del Rio T."/>
            <person name="Tice H."/>
            <person name="Cheng J."/>
            <person name="Tapia R."/>
            <person name="Goodwin L."/>
            <person name="Pitluck S."/>
            <person name="Pagani I."/>
            <person name="Ivanova N."/>
            <person name="Mavromatis K."/>
            <person name="Mikhailova N."/>
            <person name="Pati A."/>
            <person name="Chen A."/>
            <person name="Palaniappan K."/>
            <person name="Land M."/>
            <person name="Hauser L."/>
            <person name="Chang Y."/>
            <person name="Jeffries C."/>
            <person name="Schneider S."/>
            <person name="Rohde M."/>
            <person name="Goker M."/>
            <person name="Pukall R."/>
            <person name="Woyke T."/>
            <person name="Bristow J."/>
            <person name="Eisen J."/>
            <person name="Markowitz V."/>
            <person name="Hugenholtz P."/>
            <person name="Kyrpides N."/>
            <person name="Klenk H."/>
            <person name="Detter J."/>
        </authorList>
    </citation>
    <scope>NUCLEOTIDE SEQUENCE [LARGE SCALE GENOMIC DNA]</scope>
    <source>
        <strain evidence="6">ATCC 700841 / DSM 12885 / JCM 10246 / 7p75a</strain>
    </source>
</reference>
<evidence type="ECO:0000313" key="6">
    <source>
        <dbReference type="Proteomes" id="UP000008915"/>
    </source>
</evidence>
<dbReference type="EMBL" id="CP002344">
    <property type="protein sequence ID" value="ADU50347.1"/>
    <property type="molecule type" value="Genomic_DNA"/>
</dbReference>
<protein>
    <submittedName>
        <fullName evidence="5">3-deoxy-D-arabinoheptulosonate-7-phosphate synthase</fullName>
        <ecNumber evidence="5">2.5.1.54</ecNumber>
    </submittedName>
</protein>
<dbReference type="HOGENOM" id="CLU_062599_0_0_9"/>
<dbReference type="PANTHER" id="PTHR43018">
    <property type="entry name" value="PHOSPHO-2-DEHYDRO-3-DEOXYHEPTONATE ALDOLASE"/>
    <property type="match status" value="1"/>
</dbReference>
<proteinExistence type="predicted"/>
<dbReference type="PANTHER" id="PTHR43018:SF2">
    <property type="entry name" value="PHOSPHO-2-DEHYDRO-3-DEOXYHEPTONATE ALDOLASE"/>
    <property type="match status" value="1"/>
</dbReference>
<dbReference type="GO" id="GO:0003849">
    <property type="term" value="F:3-deoxy-7-phosphoheptulonate synthase activity"/>
    <property type="evidence" value="ECO:0007669"/>
    <property type="project" value="UniProtKB-EC"/>
</dbReference>
<feature type="region of interest" description="Disordered" evidence="2">
    <location>
        <begin position="341"/>
        <end position="407"/>
    </location>
</feature>
<evidence type="ECO:0000256" key="1">
    <source>
        <dbReference type="ARBA" id="ARBA00022679"/>
    </source>
</evidence>
<dbReference type="NCBIfam" id="NF009239">
    <property type="entry name" value="PRK12595.1"/>
    <property type="match status" value="1"/>
</dbReference>
<dbReference type="NCBIfam" id="TIGR01361">
    <property type="entry name" value="DAHP_synth_Bsub"/>
    <property type="match status" value="1"/>
</dbReference>
<dbReference type="Gene3D" id="3.30.70.1140">
    <property type="entry name" value="Phospho-2-dehydro-3-deoxyheptonate aldolase, domain 1"/>
    <property type="match status" value="1"/>
</dbReference>
<dbReference type="GO" id="GO:0016832">
    <property type="term" value="F:aldehyde-lyase activity"/>
    <property type="evidence" value="ECO:0007669"/>
    <property type="project" value="InterPro"/>
</dbReference>
<feature type="domain" description="DAHP synthase ferredoxin-like" evidence="4">
    <location>
        <begin position="1"/>
        <end position="66"/>
    </location>
</feature>
<organism evidence="5 6">
    <name type="scientific">Thermaerobacter marianensis (strain ATCC 700841 / DSM 12885 / JCM 10246 / 7p75a)</name>
    <dbReference type="NCBI Taxonomy" id="644966"/>
    <lineage>
        <taxon>Bacteria</taxon>
        <taxon>Bacillati</taxon>
        <taxon>Bacillota</taxon>
        <taxon>Clostridia</taxon>
        <taxon>Eubacteriales</taxon>
        <taxon>Clostridiales Family XVII. Incertae Sedis</taxon>
        <taxon>Thermaerobacter</taxon>
    </lineage>
</organism>
<dbReference type="AlphaFoldDB" id="E6SM17"/>
<dbReference type="Proteomes" id="UP000008915">
    <property type="component" value="Chromosome"/>
</dbReference>
<evidence type="ECO:0000259" key="3">
    <source>
        <dbReference type="Pfam" id="PF00793"/>
    </source>
</evidence>
<dbReference type="InterPro" id="IPR052899">
    <property type="entry name" value="Class-I_DAHP_synthase"/>
</dbReference>
<dbReference type="Gene3D" id="3.20.20.70">
    <property type="entry name" value="Aldolase class I"/>
    <property type="match status" value="1"/>
</dbReference>
<dbReference type="InterPro" id="IPR041071">
    <property type="entry name" value="DAHP_snth_FXD"/>
</dbReference>
<dbReference type="NCBIfam" id="NF006421">
    <property type="entry name" value="PRK08673.1"/>
    <property type="match status" value="1"/>
</dbReference>
<feature type="domain" description="DAHP synthetase I/KDSA" evidence="3">
    <location>
        <begin position="95"/>
        <end position="326"/>
    </location>
</feature>
<evidence type="ECO:0000259" key="4">
    <source>
        <dbReference type="Pfam" id="PF18152"/>
    </source>
</evidence>
<dbReference type="InterPro" id="IPR013785">
    <property type="entry name" value="Aldolase_TIM"/>
</dbReference>
<keyword evidence="6" id="KW-1185">Reference proteome</keyword>
<dbReference type="InterPro" id="IPR006218">
    <property type="entry name" value="DAHP1/KDSA"/>
</dbReference>
<dbReference type="Pfam" id="PF18152">
    <property type="entry name" value="DAHP_snth_FXD"/>
    <property type="match status" value="1"/>
</dbReference>
<dbReference type="KEGG" id="tmr:Tmar_0222"/>
<dbReference type="SUPFAM" id="SSF51569">
    <property type="entry name" value="Aldolase"/>
    <property type="match status" value="1"/>
</dbReference>
<dbReference type="STRING" id="644966.Tmar_0222"/>
<evidence type="ECO:0000313" key="5">
    <source>
        <dbReference type="EMBL" id="ADU50347.1"/>
    </source>
</evidence>